<proteinExistence type="predicted"/>
<dbReference type="Proteomes" id="UP000807825">
    <property type="component" value="Unassembled WGS sequence"/>
</dbReference>
<keyword evidence="2" id="KW-0732">Signal</keyword>
<evidence type="ECO:0000256" key="2">
    <source>
        <dbReference type="SAM" id="SignalP"/>
    </source>
</evidence>
<feature type="chain" id="PRO_5038388746" evidence="2">
    <location>
        <begin position="22"/>
        <end position="322"/>
    </location>
</feature>
<feature type="region of interest" description="Disordered" evidence="1">
    <location>
        <begin position="86"/>
        <end position="184"/>
    </location>
</feature>
<dbReference type="AlphaFoldDB" id="A0A9D6V3T5"/>
<feature type="compositionally biased region" description="Basic and acidic residues" evidence="1">
    <location>
        <begin position="113"/>
        <end position="128"/>
    </location>
</feature>
<gene>
    <name evidence="3" type="ORF">HY912_12310</name>
</gene>
<feature type="compositionally biased region" description="Polar residues" evidence="1">
    <location>
        <begin position="100"/>
        <end position="110"/>
    </location>
</feature>
<reference evidence="3" key="1">
    <citation type="submission" date="2020-07" db="EMBL/GenBank/DDBJ databases">
        <title>Huge and variable diversity of episymbiotic CPR bacteria and DPANN archaea in groundwater ecosystems.</title>
        <authorList>
            <person name="He C.Y."/>
            <person name="Keren R."/>
            <person name="Whittaker M."/>
            <person name="Farag I.F."/>
            <person name="Doudna J."/>
            <person name="Cate J.H.D."/>
            <person name="Banfield J.F."/>
        </authorList>
    </citation>
    <scope>NUCLEOTIDE SEQUENCE</scope>
    <source>
        <strain evidence="3">NC_groundwater_1664_Pr3_B-0.1um_52_9</strain>
    </source>
</reference>
<sequence>MGRICTIATAILLLTASWVCAGNFEVLADAGIIKPPTPLHVPGTLVKADFKSNIKTTSDMELESDRLLPEPVSGKEGVQARPAIAFKERSKGMAPPPKASQRSQEPQNLVSEARQDTIDLEGDLEKDLVISPPPQRVEEKTEPSPKVVEKKSAEKPAVAEKKADKKAAPQVRKIAPPPDRGTFAIGAKPIQKVKPVTQNPWHTAAGAYQHRPVYSAPTERVCSVPDCAPRPRNSANAAFGQHNQAYNQPAPAFMNSDPRRVPLPPSADRVVRDGVTIKLAPAAAPPMDGNPYPDEESSAGSEIINAAAEIIGMPFAFLSSFF</sequence>
<feature type="region of interest" description="Disordered" evidence="1">
    <location>
        <begin position="233"/>
        <end position="267"/>
    </location>
</feature>
<feature type="compositionally biased region" description="Polar residues" evidence="1">
    <location>
        <begin position="233"/>
        <end position="247"/>
    </location>
</feature>
<name>A0A9D6V3T5_9BACT</name>
<organism evidence="3 4">
    <name type="scientific">Desulfomonile tiedjei</name>
    <dbReference type="NCBI Taxonomy" id="2358"/>
    <lineage>
        <taxon>Bacteria</taxon>
        <taxon>Pseudomonadati</taxon>
        <taxon>Thermodesulfobacteriota</taxon>
        <taxon>Desulfomonilia</taxon>
        <taxon>Desulfomonilales</taxon>
        <taxon>Desulfomonilaceae</taxon>
        <taxon>Desulfomonile</taxon>
    </lineage>
</organism>
<dbReference type="EMBL" id="JACRDE010000325">
    <property type="protein sequence ID" value="MBI5250269.1"/>
    <property type="molecule type" value="Genomic_DNA"/>
</dbReference>
<evidence type="ECO:0000256" key="1">
    <source>
        <dbReference type="SAM" id="MobiDB-lite"/>
    </source>
</evidence>
<accession>A0A9D6V3T5</accession>
<protein>
    <submittedName>
        <fullName evidence="3">Uncharacterized protein</fullName>
    </submittedName>
</protein>
<feature type="signal peptide" evidence="2">
    <location>
        <begin position="1"/>
        <end position="21"/>
    </location>
</feature>
<feature type="compositionally biased region" description="Basic and acidic residues" evidence="1">
    <location>
        <begin position="136"/>
        <end position="167"/>
    </location>
</feature>
<evidence type="ECO:0000313" key="3">
    <source>
        <dbReference type="EMBL" id="MBI5250269.1"/>
    </source>
</evidence>
<comment type="caution">
    <text evidence="3">The sequence shown here is derived from an EMBL/GenBank/DDBJ whole genome shotgun (WGS) entry which is preliminary data.</text>
</comment>
<evidence type="ECO:0000313" key="4">
    <source>
        <dbReference type="Proteomes" id="UP000807825"/>
    </source>
</evidence>